<dbReference type="OrthoDB" id="8617543at2"/>
<organism evidence="1 2">
    <name type="scientific">Zunongwangia atlantica 22II14-10F7</name>
    <dbReference type="NCBI Taxonomy" id="1185767"/>
    <lineage>
        <taxon>Bacteria</taxon>
        <taxon>Pseudomonadati</taxon>
        <taxon>Bacteroidota</taxon>
        <taxon>Flavobacteriia</taxon>
        <taxon>Flavobacteriales</taxon>
        <taxon>Flavobacteriaceae</taxon>
        <taxon>Zunongwangia</taxon>
    </lineage>
</organism>
<evidence type="ECO:0000313" key="2">
    <source>
        <dbReference type="Proteomes" id="UP000192746"/>
    </source>
</evidence>
<dbReference type="Proteomes" id="UP000192746">
    <property type="component" value="Unassembled WGS sequence"/>
</dbReference>
<protein>
    <recommendedName>
        <fullName evidence="3">Knr4/Smi1-like domain-containing protein</fullName>
    </recommendedName>
</protein>
<accession>A0A1Y1SY39</accession>
<evidence type="ECO:0000313" key="1">
    <source>
        <dbReference type="EMBL" id="ORL43482.1"/>
    </source>
</evidence>
<comment type="caution">
    <text evidence="1">The sequence shown here is derived from an EMBL/GenBank/DDBJ whole genome shotgun (WGS) entry which is preliminary data.</text>
</comment>
<sequence>MWKPITEKELSSEICKAEAELEGKYLNFWNLINISPEKWSEPTFGNEGGGFWVIAICGRKIIWFNDIEDGFNISDYTEYGKIDGYYCNQDELKTTVLILFEQITFGGQIIG</sequence>
<reference evidence="1 2" key="1">
    <citation type="submission" date="2013-04" db="EMBL/GenBank/DDBJ databases">
        <title>Zunongwangia sp. 22II14-10F7 Genome Sequencing.</title>
        <authorList>
            <person name="Lai Q."/>
            <person name="Shao Z."/>
        </authorList>
    </citation>
    <scope>NUCLEOTIDE SEQUENCE [LARGE SCALE GENOMIC DNA]</scope>
    <source>
        <strain evidence="1 2">22II14-10F7</strain>
    </source>
</reference>
<proteinExistence type="predicted"/>
<evidence type="ECO:0008006" key="3">
    <source>
        <dbReference type="Google" id="ProtNLM"/>
    </source>
</evidence>
<keyword evidence="2" id="KW-1185">Reference proteome</keyword>
<gene>
    <name evidence="1" type="ORF">IIF7_20591</name>
</gene>
<name>A0A1Y1SY39_9FLAO</name>
<dbReference type="EMBL" id="ARYN01000066">
    <property type="protein sequence ID" value="ORL43482.1"/>
    <property type="molecule type" value="Genomic_DNA"/>
</dbReference>
<dbReference type="AlphaFoldDB" id="A0A1Y1SY39"/>
<dbReference type="RefSeq" id="WP_084843557.1">
    <property type="nucleotide sequence ID" value="NZ_ARYN01000066.1"/>
</dbReference>